<comment type="caution">
    <text evidence="9">The sequence shown here is derived from an EMBL/GenBank/DDBJ whole genome shotgun (WGS) entry which is preliminary data.</text>
</comment>
<keyword evidence="5 7" id="KW-0472">Membrane</keyword>
<feature type="domain" description="Phage shock protein PspC N-terminal" evidence="8">
    <location>
        <begin position="9"/>
        <end position="66"/>
    </location>
</feature>
<sequence>MSQPTTGPRRLRRSRTDRYVGGVCGGVAEYLNMDANLVRVLTVVLTLFTGIPVVAYLVALFLLPEEDVAPRTPVGQVGDPVWGAGGPPWAQDPSAQTPPSTWGTPPAAPAAPADPPRREDRPF</sequence>
<organism evidence="9 10">
    <name type="scientific">Microlunatus spumicola</name>
    <dbReference type="NCBI Taxonomy" id="81499"/>
    <lineage>
        <taxon>Bacteria</taxon>
        <taxon>Bacillati</taxon>
        <taxon>Actinomycetota</taxon>
        <taxon>Actinomycetes</taxon>
        <taxon>Propionibacteriales</taxon>
        <taxon>Propionibacteriaceae</taxon>
        <taxon>Microlunatus</taxon>
    </lineage>
</organism>
<dbReference type="RefSeq" id="WP_204913524.1">
    <property type="nucleotide sequence ID" value="NZ_BAAAYR010000004.1"/>
</dbReference>
<dbReference type="Proteomes" id="UP001500767">
    <property type="component" value="Unassembled WGS sequence"/>
</dbReference>
<proteinExistence type="predicted"/>
<dbReference type="PANTHER" id="PTHR33885:SF3">
    <property type="entry name" value="PHAGE SHOCK PROTEIN C"/>
    <property type="match status" value="1"/>
</dbReference>
<evidence type="ECO:0000256" key="2">
    <source>
        <dbReference type="ARBA" id="ARBA00022475"/>
    </source>
</evidence>
<evidence type="ECO:0000256" key="6">
    <source>
        <dbReference type="SAM" id="MobiDB-lite"/>
    </source>
</evidence>
<keyword evidence="10" id="KW-1185">Reference proteome</keyword>
<evidence type="ECO:0000313" key="9">
    <source>
        <dbReference type="EMBL" id="GAA3572192.1"/>
    </source>
</evidence>
<evidence type="ECO:0000259" key="8">
    <source>
        <dbReference type="Pfam" id="PF04024"/>
    </source>
</evidence>
<evidence type="ECO:0000256" key="4">
    <source>
        <dbReference type="ARBA" id="ARBA00022989"/>
    </source>
</evidence>
<keyword evidence="2" id="KW-1003">Cell membrane</keyword>
<feature type="compositionally biased region" description="Polar residues" evidence="6">
    <location>
        <begin position="93"/>
        <end position="103"/>
    </location>
</feature>
<evidence type="ECO:0000256" key="1">
    <source>
        <dbReference type="ARBA" id="ARBA00004162"/>
    </source>
</evidence>
<keyword evidence="3 7" id="KW-0812">Transmembrane</keyword>
<feature type="transmembrane region" description="Helical" evidence="7">
    <location>
        <begin position="40"/>
        <end position="63"/>
    </location>
</feature>
<evidence type="ECO:0000256" key="3">
    <source>
        <dbReference type="ARBA" id="ARBA00022692"/>
    </source>
</evidence>
<evidence type="ECO:0000313" key="10">
    <source>
        <dbReference type="Proteomes" id="UP001500767"/>
    </source>
</evidence>
<feature type="region of interest" description="Disordered" evidence="6">
    <location>
        <begin position="74"/>
        <end position="123"/>
    </location>
</feature>
<gene>
    <name evidence="9" type="ORF">GCM10022197_31110</name>
</gene>
<accession>A0ABP6XT20</accession>
<evidence type="ECO:0000256" key="5">
    <source>
        <dbReference type="ARBA" id="ARBA00023136"/>
    </source>
</evidence>
<comment type="subcellular location">
    <subcellularLocation>
        <location evidence="1">Cell membrane</location>
        <topology evidence="1">Single-pass membrane protein</topology>
    </subcellularLocation>
</comment>
<evidence type="ECO:0000256" key="7">
    <source>
        <dbReference type="SAM" id="Phobius"/>
    </source>
</evidence>
<dbReference type="InterPro" id="IPR052027">
    <property type="entry name" value="PspC"/>
</dbReference>
<name>A0ABP6XT20_9ACTN</name>
<dbReference type="InterPro" id="IPR007168">
    <property type="entry name" value="Phageshock_PspC_N"/>
</dbReference>
<reference evidence="10" key="1">
    <citation type="journal article" date="2019" name="Int. J. Syst. Evol. Microbiol.">
        <title>The Global Catalogue of Microorganisms (GCM) 10K type strain sequencing project: providing services to taxonomists for standard genome sequencing and annotation.</title>
        <authorList>
            <consortium name="The Broad Institute Genomics Platform"/>
            <consortium name="The Broad Institute Genome Sequencing Center for Infectious Disease"/>
            <person name="Wu L."/>
            <person name="Ma J."/>
        </authorList>
    </citation>
    <scope>NUCLEOTIDE SEQUENCE [LARGE SCALE GENOMIC DNA]</scope>
    <source>
        <strain evidence="10">JCM 16540</strain>
    </source>
</reference>
<dbReference type="EMBL" id="BAAAYR010000004">
    <property type="protein sequence ID" value="GAA3572192.1"/>
    <property type="molecule type" value="Genomic_DNA"/>
</dbReference>
<keyword evidence="4 7" id="KW-1133">Transmembrane helix</keyword>
<dbReference type="Pfam" id="PF04024">
    <property type="entry name" value="PspC"/>
    <property type="match status" value="1"/>
</dbReference>
<protein>
    <recommendedName>
        <fullName evidence="8">Phage shock protein PspC N-terminal domain-containing protein</fullName>
    </recommendedName>
</protein>
<dbReference type="PANTHER" id="PTHR33885">
    <property type="entry name" value="PHAGE SHOCK PROTEIN C"/>
    <property type="match status" value="1"/>
</dbReference>